<dbReference type="Gene3D" id="3.30.70.100">
    <property type="match status" value="1"/>
</dbReference>
<keyword evidence="1" id="KW-0503">Monooxygenase</keyword>
<sequence length="97" mass="10458">MVKLAILARLEAKPGKEQDVANFLKGALPLAMKEAGTINWFALQIGPSTFGIFDTFETQEGREAHLGGEIAKALMTHAPDLLAIDPVLEMVDLLAVK</sequence>
<accession>A0A5R9KU31</accession>
<dbReference type="SUPFAM" id="SSF54909">
    <property type="entry name" value="Dimeric alpha+beta barrel"/>
    <property type="match status" value="1"/>
</dbReference>
<keyword evidence="1" id="KW-0560">Oxidoreductase</keyword>
<evidence type="ECO:0000313" key="2">
    <source>
        <dbReference type="Proteomes" id="UP000306402"/>
    </source>
</evidence>
<dbReference type="AlphaFoldDB" id="A0A5R9KU31"/>
<reference evidence="1 2" key="1">
    <citation type="submission" date="2019-05" db="EMBL/GenBank/DDBJ databases">
        <authorList>
            <person name="Qu J.-H."/>
        </authorList>
    </citation>
    <scope>NUCLEOTIDE SEQUENCE [LARGE SCALE GENOMIC DNA]</scope>
    <source>
        <strain evidence="1 2">T17</strain>
    </source>
</reference>
<protein>
    <submittedName>
        <fullName evidence="1">Antibiotic biosynthesis monooxygenase</fullName>
    </submittedName>
</protein>
<keyword evidence="2" id="KW-1185">Reference proteome</keyword>
<dbReference type="EMBL" id="VCEJ01000005">
    <property type="protein sequence ID" value="TLU99578.1"/>
    <property type="molecule type" value="Genomic_DNA"/>
</dbReference>
<comment type="caution">
    <text evidence="1">The sequence shown here is derived from an EMBL/GenBank/DDBJ whole genome shotgun (WGS) entry which is preliminary data.</text>
</comment>
<dbReference type="RefSeq" id="WP_138367866.1">
    <property type="nucleotide sequence ID" value="NZ_VCEJ01000005.1"/>
</dbReference>
<proteinExistence type="predicted"/>
<evidence type="ECO:0000313" key="1">
    <source>
        <dbReference type="EMBL" id="TLU99578.1"/>
    </source>
</evidence>
<dbReference type="InterPro" id="IPR011008">
    <property type="entry name" value="Dimeric_a/b-barrel"/>
</dbReference>
<organism evidence="1 2">
    <name type="scientific">Dyadobacter luticola</name>
    <dbReference type="NCBI Taxonomy" id="1979387"/>
    <lineage>
        <taxon>Bacteria</taxon>
        <taxon>Pseudomonadati</taxon>
        <taxon>Bacteroidota</taxon>
        <taxon>Cytophagia</taxon>
        <taxon>Cytophagales</taxon>
        <taxon>Spirosomataceae</taxon>
        <taxon>Dyadobacter</taxon>
    </lineage>
</organism>
<gene>
    <name evidence="1" type="ORF">FEN17_23785</name>
</gene>
<dbReference type="OrthoDB" id="9804891at2"/>
<name>A0A5R9KU31_9BACT</name>
<dbReference type="Proteomes" id="UP000306402">
    <property type="component" value="Unassembled WGS sequence"/>
</dbReference>
<dbReference type="GO" id="GO:0004497">
    <property type="term" value="F:monooxygenase activity"/>
    <property type="evidence" value="ECO:0007669"/>
    <property type="project" value="UniProtKB-KW"/>
</dbReference>